<keyword evidence="12 15" id="KW-0256">Endoplasmic reticulum</keyword>
<dbReference type="InterPro" id="IPR039528">
    <property type="entry name" value="DPM1-like"/>
</dbReference>
<dbReference type="Gene3D" id="3.90.550.10">
    <property type="entry name" value="Spore Coat Polysaccharide Biosynthesis Protein SpsA, Chain A"/>
    <property type="match status" value="1"/>
</dbReference>
<dbReference type="CDD" id="cd06442">
    <property type="entry name" value="DPM1_like"/>
    <property type="match status" value="1"/>
</dbReference>
<comment type="similarity">
    <text evidence="6 15">Belongs to the glycosyltransferase 2 family.</text>
</comment>
<organism evidence="17 18">
    <name type="scientific">Portunus trituberculatus</name>
    <name type="common">Swimming crab</name>
    <name type="synonym">Neptunus trituberculatus</name>
    <dbReference type="NCBI Taxonomy" id="210409"/>
    <lineage>
        <taxon>Eukaryota</taxon>
        <taxon>Metazoa</taxon>
        <taxon>Ecdysozoa</taxon>
        <taxon>Arthropoda</taxon>
        <taxon>Crustacea</taxon>
        <taxon>Multicrustacea</taxon>
        <taxon>Malacostraca</taxon>
        <taxon>Eumalacostraca</taxon>
        <taxon>Eucarida</taxon>
        <taxon>Decapoda</taxon>
        <taxon>Pleocyemata</taxon>
        <taxon>Brachyura</taxon>
        <taxon>Eubrachyura</taxon>
        <taxon>Portunoidea</taxon>
        <taxon>Portunidae</taxon>
        <taxon>Portuninae</taxon>
        <taxon>Portunus</taxon>
    </lineage>
</organism>
<comment type="subunit">
    <text evidence="15">Component of the dolichol-phosphate mannose (DPM) synthase complex.</text>
</comment>
<dbReference type="GO" id="GO:0004582">
    <property type="term" value="F:dolichyl-phosphate beta-D-mannosyltransferase activity"/>
    <property type="evidence" value="ECO:0007669"/>
    <property type="project" value="UniProtKB-UniRule"/>
</dbReference>
<evidence type="ECO:0000256" key="4">
    <source>
        <dbReference type="ARBA" id="ARBA00004240"/>
    </source>
</evidence>
<evidence type="ECO:0000256" key="7">
    <source>
        <dbReference type="ARBA" id="ARBA00012704"/>
    </source>
</evidence>
<evidence type="ECO:0000256" key="6">
    <source>
        <dbReference type="ARBA" id="ARBA00006739"/>
    </source>
</evidence>
<evidence type="ECO:0000256" key="1">
    <source>
        <dbReference type="ARBA" id="ARBA00001913"/>
    </source>
</evidence>
<keyword evidence="9 15" id="KW-0328">Glycosyltransferase</keyword>
<comment type="cofactor">
    <cofactor evidence="2">
        <name>Mn(2+)</name>
        <dbReference type="ChEBI" id="CHEBI:29035"/>
    </cofactor>
</comment>
<gene>
    <name evidence="17" type="primary">Dpm1</name>
    <name evidence="17" type="ORF">E2C01_016716</name>
</gene>
<evidence type="ECO:0000256" key="2">
    <source>
        <dbReference type="ARBA" id="ARBA00001936"/>
    </source>
</evidence>
<accession>A0A5B7DRA3</accession>
<dbReference type="InterPro" id="IPR029044">
    <property type="entry name" value="Nucleotide-diphossugar_trans"/>
</dbReference>
<evidence type="ECO:0000313" key="17">
    <source>
        <dbReference type="EMBL" id="MPC23657.1"/>
    </source>
</evidence>
<dbReference type="EC" id="2.4.1.83" evidence="7 15"/>
<keyword evidence="11" id="KW-0479">Metal-binding</keyword>
<name>A0A5B7DRA3_PORTR</name>
<comment type="caution">
    <text evidence="17">The sequence shown here is derived from an EMBL/GenBank/DDBJ whole genome shotgun (WGS) entry which is preliminary data.</text>
</comment>
<evidence type="ECO:0000256" key="12">
    <source>
        <dbReference type="ARBA" id="ARBA00022824"/>
    </source>
</evidence>
<evidence type="ECO:0000256" key="10">
    <source>
        <dbReference type="ARBA" id="ARBA00022679"/>
    </source>
</evidence>
<evidence type="ECO:0000256" key="8">
    <source>
        <dbReference type="ARBA" id="ARBA00014858"/>
    </source>
</evidence>
<dbReference type="GO" id="GO:0005789">
    <property type="term" value="C:endoplasmic reticulum membrane"/>
    <property type="evidence" value="ECO:0007669"/>
    <property type="project" value="TreeGrafter"/>
</dbReference>
<keyword evidence="13" id="KW-0460">Magnesium</keyword>
<feature type="domain" description="Glycosyltransferase 2-like" evidence="16">
    <location>
        <begin position="7"/>
        <end position="177"/>
    </location>
</feature>
<dbReference type="EMBL" id="VSRR010001236">
    <property type="protein sequence ID" value="MPC23657.1"/>
    <property type="molecule type" value="Genomic_DNA"/>
</dbReference>
<evidence type="ECO:0000256" key="3">
    <source>
        <dbReference type="ARBA" id="ARBA00001946"/>
    </source>
</evidence>
<comment type="cofactor">
    <cofactor evidence="1">
        <name>Ca(2+)</name>
        <dbReference type="ChEBI" id="CHEBI:29108"/>
    </cofactor>
</comment>
<evidence type="ECO:0000256" key="15">
    <source>
        <dbReference type="RuleBase" id="RU365083"/>
    </source>
</evidence>
<reference evidence="17 18" key="1">
    <citation type="submission" date="2019-05" db="EMBL/GenBank/DDBJ databases">
        <title>Another draft genome of Portunus trituberculatus and its Hox gene families provides insights of decapod evolution.</title>
        <authorList>
            <person name="Jeong J.-H."/>
            <person name="Song I."/>
            <person name="Kim S."/>
            <person name="Choi T."/>
            <person name="Kim D."/>
            <person name="Ryu S."/>
            <person name="Kim W."/>
        </authorList>
    </citation>
    <scope>NUCLEOTIDE SEQUENCE [LARGE SCALE GENOMIC DNA]</scope>
    <source>
        <tissue evidence="17">Muscle</tissue>
    </source>
</reference>
<dbReference type="GO" id="GO:0006488">
    <property type="term" value="P:dolichol-linked oligosaccharide biosynthetic process"/>
    <property type="evidence" value="ECO:0007669"/>
    <property type="project" value="TreeGrafter"/>
</dbReference>
<comment type="function">
    <text evidence="15">Transfers mannose from GDP-mannose to dolichol monophosphate to form dolichol phosphate mannose (Dol-P-Man) which is the mannosyl donor in pathways leading to N-glycosylation, glycosyl phosphatidylinositol membrane anchoring, and O-mannosylation of proteins.</text>
</comment>
<dbReference type="SUPFAM" id="SSF53448">
    <property type="entry name" value="Nucleotide-diphospho-sugar transferases"/>
    <property type="match status" value="1"/>
</dbReference>
<evidence type="ECO:0000259" key="16">
    <source>
        <dbReference type="Pfam" id="PF00535"/>
    </source>
</evidence>
<protein>
    <recommendedName>
        <fullName evidence="8 15">Dolichol-phosphate mannosyltransferase subunit 1</fullName>
        <ecNumber evidence="7 15">2.4.1.83</ecNumber>
    </recommendedName>
</protein>
<dbReference type="GO" id="GO:0046872">
    <property type="term" value="F:metal ion binding"/>
    <property type="evidence" value="ECO:0007669"/>
    <property type="project" value="UniProtKB-KW"/>
</dbReference>
<keyword evidence="18" id="KW-1185">Reference proteome</keyword>
<comment type="cofactor">
    <cofactor evidence="3">
        <name>Mg(2+)</name>
        <dbReference type="ChEBI" id="CHEBI:18420"/>
    </cofactor>
</comment>
<dbReference type="Proteomes" id="UP000324222">
    <property type="component" value="Unassembled WGS sequence"/>
</dbReference>
<dbReference type="PANTHER" id="PTHR43398">
    <property type="entry name" value="DOLICHOL-PHOSPHATE MANNOSYLTRANSFERASE SUBUNIT 1"/>
    <property type="match status" value="1"/>
</dbReference>
<evidence type="ECO:0000313" key="18">
    <source>
        <dbReference type="Proteomes" id="UP000324222"/>
    </source>
</evidence>
<dbReference type="Pfam" id="PF00535">
    <property type="entry name" value="Glycos_transf_2"/>
    <property type="match status" value="1"/>
</dbReference>
<dbReference type="GO" id="GO:0006506">
    <property type="term" value="P:GPI anchor biosynthetic process"/>
    <property type="evidence" value="ECO:0007669"/>
    <property type="project" value="TreeGrafter"/>
</dbReference>
<comment type="catalytic activity">
    <reaction evidence="15">
        <text>a di-trans,poly-cis-dolichyl phosphate + GDP-alpha-D-mannose = a di-trans,poly-cis-dolichyl beta-D-mannosyl phosphate + GDP</text>
        <dbReference type="Rhea" id="RHEA:21184"/>
        <dbReference type="Rhea" id="RHEA-COMP:19498"/>
        <dbReference type="Rhea" id="RHEA-COMP:19501"/>
        <dbReference type="ChEBI" id="CHEBI:57527"/>
        <dbReference type="ChEBI" id="CHEBI:57683"/>
        <dbReference type="ChEBI" id="CHEBI:58189"/>
        <dbReference type="ChEBI" id="CHEBI:58211"/>
    </reaction>
</comment>
<evidence type="ECO:0000256" key="9">
    <source>
        <dbReference type="ARBA" id="ARBA00022676"/>
    </source>
</evidence>
<comment type="pathway">
    <text evidence="5 15">Protein modification; protein glycosylation.</text>
</comment>
<dbReference type="OrthoDB" id="2603at2759"/>
<evidence type="ECO:0000256" key="11">
    <source>
        <dbReference type="ARBA" id="ARBA00022723"/>
    </source>
</evidence>
<dbReference type="PANTHER" id="PTHR43398:SF1">
    <property type="entry name" value="DOLICHOL-PHOSPHATE MANNOSYLTRANSFERASE SUBUNIT 1"/>
    <property type="match status" value="1"/>
</dbReference>
<keyword evidence="14" id="KW-0464">Manganese</keyword>
<proteinExistence type="inferred from homology"/>
<keyword evidence="10 15" id="KW-0808">Transferase</keyword>
<dbReference type="FunFam" id="3.90.550.10:FF:000036">
    <property type="entry name" value="Dolichol-phosphate mannosyltransferase subunit 1"/>
    <property type="match status" value="1"/>
</dbReference>
<evidence type="ECO:0000256" key="14">
    <source>
        <dbReference type="ARBA" id="ARBA00023211"/>
    </source>
</evidence>
<dbReference type="InterPro" id="IPR001173">
    <property type="entry name" value="Glyco_trans_2-like"/>
</dbReference>
<dbReference type="AlphaFoldDB" id="A0A5B7DRA3"/>
<dbReference type="UniPathway" id="UPA00378"/>
<sequence length="239" mass="26971">MAGDKYTVLLPTYNEKDNLPIIVWLLCKYFDESGYVYEIIVIDDGSPDGTLEVAKKLQDIYGEEKIVLRPRAKKLGLGTAYIHGIKHATGNFVFIMDADLSHHPKFIPDFIKKQKEGDFDVVSGTRYRGDGGVYGWDLKRKIISRGANYVTQILLRPGASDLTGSFRLYRKEVLQKLVESCVSKGYVFQMEMIIRARQFNYTIGEVPISFVDRVYGESKLGGAEIVGFVKGLLYLFATT</sequence>
<dbReference type="GO" id="GO:0035269">
    <property type="term" value="P:protein O-linked glycosylation via mannose"/>
    <property type="evidence" value="ECO:0007669"/>
    <property type="project" value="TreeGrafter"/>
</dbReference>
<comment type="subcellular location">
    <subcellularLocation>
        <location evidence="4 15">Endoplasmic reticulum</location>
    </subcellularLocation>
</comment>
<evidence type="ECO:0000256" key="5">
    <source>
        <dbReference type="ARBA" id="ARBA00004922"/>
    </source>
</evidence>
<evidence type="ECO:0000256" key="13">
    <source>
        <dbReference type="ARBA" id="ARBA00022842"/>
    </source>
</evidence>